<protein>
    <submittedName>
        <fullName evidence="1">Uncharacterized protein</fullName>
    </submittedName>
</protein>
<gene>
    <name evidence="1" type="ORF">PPERSA_05844</name>
</gene>
<name>A0A0V0R3X3_PSEPJ</name>
<dbReference type="OrthoDB" id="309639at2759"/>
<sequence length="184" mass="21636">MDAQTIQDNVNKYRFGVLIGNSAEERFGVDMANRQRNERIPNSTMKDSFGLHNSAFNQDYSSVSPEEEEFIKHVKYNSLGMQNHLMTGHGLKQEDFEKRHFGTTYDLSFNQGVKTQEQINSKYDADKSKLPRQFNKDEKFEKTYQKSIPEVGGDDEWKIQKHFRSYDEYTKTFDATHFKIPLRK</sequence>
<evidence type="ECO:0000313" key="2">
    <source>
        <dbReference type="Proteomes" id="UP000054937"/>
    </source>
</evidence>
<comment type="caution">
    <text evidence="1">The sequence shown here is derived from an EMBL/GenBank/DDBJ whole genome shotgun (WGS) entry which is preliminary data.</text>
</comment>
<organism evidence="1 2">
    <name type="scientific">Pseudocohnilembus persalinus</name>
    <name type="common">Ciliate</name>
    <dbReference type="NCBI Taxonomy" id="266149"/>
    <lineage>
        <taxon>Eukaryota</taxon>
        <taxon>Sar</taxon>
        <taxon>Alveolata</taxon>
        <taxon>Ciliophora</taxon>
        <taxon>Intramacronucleata</taxon>
        <taxon>Oligohymenophorea</taxon>
        <taxon>Scuticociliatia</taxon>
        <taxon>Philasterida</taxon>
        <taxon>Pseudocohnilembidae</taxon>
        <taxon>Pseudocohnilembus</taxon>
    </lineage>
</organism>
<dbReference type="OMA" id="YEPDKTQ"/>
<evidence type="ECO:0000313" key="1">
    <source>
        <dbReference type="EMBL" id="KRX09175.1"/>
    </source>
</evidence>
<dbReference type="Proteomes" id="UP000054937">
    <property type="component" value="Unassembled WGS sequence"/>
</dbReference>
<dbReference type="EMBL" id="LDAU01000053">
    <property type="protein sequence ID" value="KRX09175.1"/>
    <property type="molecule type" value="Genomic_DNA"/>
</dbReference>
<reference evidence="1 2" key="1">
    <citation type="journal article" date="2015" name="Sci. Rep.">
        <title>Genome of the facultative scuticociliatosis pathogen Pseudocohnilembus persalinus provides insight into its virulence through horizontal gene transfer.</title>
        <authorList>
            <person name="Xiong J."/>
            <person name="Wang G."/>
            <person name="Cheng J."/>
            <person name="Tian M."/>
            <person name="Pan X."/>
            <person name="Warren A."/>
            <person name="Jiang C."/>
            <person name="Yuan D."/>
            <person name="Miao W."/>
        </authorList>
    </citation>
    <scope>NUCLEOTIDE SEQUENCE [LARGE SCALE GENOMIC DNA]</scope>
    <source>
        <strain evidence="1">36N120E</strain>
    </source>
</reference>
<keyword evidence="2" id="KW-1185">Reference proteome</keyword>
<proteinExistence type="predicted"/>
<dbReference type="InParanoid" id="A0A0V0R3X3"/>
<accession>A0A0V0R3X3</accession>
<dbReference type="AlphaFoldDB" id="A0A0V0R3X3"/>